<accession>A0A2W5VC78</accession>
<evidence type="ECO:0000256" key="2">
    <source>
        <dbReference type="ARBA" id="ARBA00023015"/>
    </source>
</evidence>
<dbReference type="InterPro" id="IPR036390">
    <property type="entry name" value="WH_DNA-bd_sf"/>
</dbReference>
<evidence type="ECO:0000259" key="6">
    <source>
        <dbReference type="PROSITE" id="PS50931"/>
    </source>
</evidence>
<dbReference type="RefSeq" id="WP_304272620.1">
    <property type="nucleotide sequence ID" value="NZ_QFQZ01000001.1"/>
</dbReference>
<dbReference type="GO" id="GO:0043565">
    <property type="term" value="F:sequence-specific DNA binding"/>
    <property type="evidence" value="ECO:0007669"/>
    <property type="project" value="TreeGrafter"/>
</dbReference>
<dbReference type="FunFam" id="3.40.190.10:FF:000017">
    <property type="entry name" value="Glycine cleavage system transcriptional activator"/>
    <property type="match status" value="1"/>
</dbReference>
<dbReference type="GO" id="GO:0006351">
    <property type="term" value="P:DNA-templated transcription"/>
    <property type="evidence" value="ECO:0007669"/>
    <property type="project" value="TreeGrafter"/>
</dbReference>
<dbReference type="CDD" id="cd08432">
    <property type="entry name" value="PBP2_GcdR_TrpI_HvrB_AmpR_like"/>
    <property type="match status" value="1"/>
</dbReference>
<dbReference type="SUPFAM" id="SSF46785">
    <property type="entry name" value="Winged helix' DNA-binding domain"/>
    <property type="match status" value="1"/>
</dbReference>
<dbReference type="PRINTS" id="PR00039">
    <property type="entry name" value="HTHLYSR"/>
</dbReference>
<feature type="region of interest" description="Disordered" evidence="5">
    <location>
        <begin position="289"/>
        <end position="321"/>
    </location>
</feature>
<dbReference type="Pfam" id="PF03466">
    <property type="entry name" value="LysR_substrate"/>
    <property type="match status" value="1"/>
</dbReference>
<proteinExistence type="inferred from homology"/>
<dbReference type="EMBL" id="QFQZ01000001">
    <property type="protein sequence ID" value="PZR37360.1"/>
    <property type="molecule type" value="Genomic_DNA"/>
</dbReference>
<dbReference type="Pfam" id="PF00126">
    <property type="entry name" value="HTH_1"/>
    <property type="match status" value="1"/>
</dbReference>
<dbReference type="Proteomes" id="UP000249393">
    <property type="component" value="Unassembled WGS sequence"/>
</dbReference>
<evidence type="ECO:0000256" key="5">
    <source>
        <dbReference type="SAM" id="MobiDB-lite"/>
    </source>
</evidence>
<evidence type="ECO:0000313" key="7">
    <source>
        <dbReference type="EMBL" id="PZR37360.1"/>
    </source>
</evidence>
<dbReference type="FunFam" id="1.10.10.10:FF:000001">
    <property type="entry name" value="LysR family transcriptional regulator"/>
    <property type="match status" value="1"/>
</dbReference>
<protein>
    <submittedName>
        <fullName evidence="7">LysR family transcriptional regulator</fullName>
    </submittedName>
</protein>
<dbReference type="PROSITE" id="PS50931">
    <property type="entry name" value="HTH_LYSR"/>
    <property type="match status" value="1"/>
</dbReference>
<keyword evidence="4" id="KW-0804">Transcription</keyword>
<evidence type="ECO:0000256" key="4">
    <source>
        <dbReference type="ARBA" id="ARBA00023163"/>
    </source>
</evidence>
<dbReference type="InterPro" id="IPR000847">
    <property type="entry name" value="LysR_HTH_N"/>
</dbReference>
<evidence type="ECO:0000256" key="3">
    <source>
        <dbReference type="ARBA" id="ARBA00023125"/>
    </source>
</evidence>
<dbReference type="InterPro" id="IPR058163">
    <property type="entry name" value="LysR-type_TF_proteobact-type"/>
</dbReference>
<comment type="caution">
    <text evidence="7">The sequence shown here is derived from an EMBL/GenBank/DDBJ whole genome shotgun (WGS) entry which is preliminary data.</text>
</comment>
<feature type="domain" description="HTH lysR-type" evidence="6">
    <location>
        <begin position="4"/>
        <end position="61"/>
    </location>
</feature>
<gene>
    <name evidence="7" type="ORF">DI526_00220</name>
</gene>
<dbReference type="Gene3D" id="1.10.10.10">
    <property type="entry name" value="Winged helix-like DNA-binding domain superfamily/Winged helix DNA-binding domain"/>
    <property type="match status" value="1"/>
</dbReference>
<evidence type="ECO:0000313" key="8">
    <source>
        <dbReference type="Proteomes" id="UP000249393"/>
    </source>
</evidence>
<dbReference type="Gene3D" id="3.40.190.10">
    <property type="entry name" value="Periplasmic binding protein-like II"/>
    <property type="match status" value="2"/>
</dbReference>
<dbReference type="InterPro" id="IPR005119">
    <property type="entry name" value="LysR_subst-bd"/>
</dbReference>
<dbReference type="InterPro" id="IPR036388">
    <property type="entry name" value="WH-like_DNA-bd_sf"/>
</dbReference>
<dbReference type="AlphaFoldDB" id="A0A2W5VC78"/>
<dbReference type="SUPFAM" id="SSF53850">
    <property type="entry name" value="Periplasmic binding protein-like II"/>
    <property type="match status" value="1"/>
</dbReference>
<keyword evidence="2" id="KW-0805">Transcription regulation</keyword>
<sequence>MRLPPFSSLVALEAAARHRSYSRAADELFVTHGAVSQQVRKLEDELGVQLFARRGNQMEPTPTGAALAEQVRRALDTLRHGVEDARRAGSGPIVISVGAALAASWLTTRLARLTAETGELDLTIRVEDRVADLTTDGVDIALRYGVGPWTGVESVRLIDERMFPVCSPETLARHPIEKPEDLLTAPLLRHTSLTWATWFRAMGIEPPELPPGLAFDASTMLLDAAAQGMGFALARAGYAQRDLQDGRLVRPLPGEVDVDTGHSFVWRADNPKLPRILKLRDWLLRETEGERREGRVCPDGENPAYPAASCPPPRPFATSGP</sequence>
<dbReference type="PANTHER" id="PTHR30537">
    <property type="entry name" value="HTH-TYPE TRANSCRIPTIONAL REGULATOR"/>
    <property type="match status" value="1"/>
</dbReference>
<name>A0A2W5VC78_9CAUL</name>
<reference evidence="7 8" key="1">
    <citation type="submission" date="2017-08" db="EMBL/GenBank/DDBJ databases">
        <title>Infants hospitalized years apart are colonized by the same room-sourced microbial strains.</title>
        <authorList>
            <person name="Brooks B."/>
            <person name="Olm M.R."/>
            <person name="Firek B.A."/>
            <person name="Baker R."/>
            <person name="Thomas B.C."/>
            <person name="Morowitz M.J."/>
            <person name="Banfield J.F."/>
        </authorList>
    </citation>
    <scope>NUCLEOTIDE SEQUENCE [LARGE SCALE GENOMIC DNA]</scope>
    <source>
        <strain evidence="7">S2_003_000_R2_4</strain>
    </source>
</reference>
<feature type="compositionally biased region" description="Basic and acidic residues" evidence="5">
    <location>
        <begin position="289"/>
        <end position="298"/>
    </location>
</feature>
<evidence type="ECO:0000256" key="1">
    <source>
        <dbReference type="ARBA" id="ARBA00009437"/>
    </source>
</evidence>
<dbReference type="PANTHER" id="PTHR30537:SF74">
    <property type="entry name" value="HTH-TYPE TRANSCRIPTIONAL REGULATOR TRPI"/>
    <property type="match status" value="1"/>
</dbReference>
<organism evidence="7 8">
    <name type="scientific">Caulobacter segnis</name>
    <dbReference type="NCBI Taxonomy" id="88688"/>
    <lineage>
        <taxon>Bacteria</taxon>
        <taxon>Pseudomonadati</taxon>
        <taxon>Pseudomonadota</taxon>
        <taxon>Alphaproteobacteria</taxon>
        <taxon>Caulobacterales</taxon>
        <taxon>Caulobacteraceae</taxon>
        <taxon>Caulobacter</taxon>
    </lineage>
</organism>
<dbReference type="GO" id="GO:0003700">
    <property type="term" value="F:DNA-binding transcription factor activity"/>
    <property type="evidence" value="ECO:0007669"/>
    <property type="project" value="InterPro"/>
</dbReference>
<comment type="similarity">
    <text evidence="1">Belongs to the LysR transcriptional regulatory family.</text>
</comment>
<keyword evidence="3" id="KW-0238">DNA-binding</keyword>